<gene>
    <name evidence="1" type="ORF">PX52LOC_01667</name>
</gene>
<dbReference type="Pfam" id="PF20901">
    <property type="entry name" value="Sf6_terminase"/>
    <property type="match status" value="1"/>
</dbReference>
<accession>A0A5C1A992</accession>
<name>A0A5C1A992_9BACT</name>
<organism evidence="1 2">
    <name type="scientific">Limnoglobus roseus</name>
    <dbReference type="NCBI Taxonomy" id="2598579"/>
    <lineage>
        <taxon>Bacteria</taxon>
        <taxon>Pseudomonadati</taxon>
        <taxon>Planctomycetota</taxon>
        <taxon>Planctomycetia</taxon>
        <taxon>Gemmatales</taxon>
        <taxon>Gemmataceae</taxon>
        <taxon>Limnoglobus</taxon>
    </lineage>
</organism>
<sequence length="174" mass="19816">MGRASEYSQELADIICERMICGADDKPESLRSICRDDGMPRLGTVMRWLAKYPEFREQYRAAREAQAEVHHEEILEISDNCTDDVQTLLGNDDETTLGRINHSAVARAKLQVDTRKWIMSRMVPKKYGDKIQQLHSDPDGKPLPAAQQNTVFLGDLQGHSLDELTRLFTEKLKS</sequence>
<dbReference type="InterPro" id="IPR048683">
    <property type="entry name" value="Sf6_terminase"/>
</dbReference>
<reference evidence="2" key="1">
    <citation type="submission" date="2019-08" db="EMBL/GenBank/DDBJ databases">
        <title>Limnoglobus roseus gen. nov., sp. nov., a novel freshwater planctomycete with a giant genome from the family Gemmataceae.</title>
        <authorList>
            <person name="Kulichevskaya I.S."/>
            <person name="Naumoff D.G."/>
            <person name="Miroshnikov K."/>
            <person name="Ivanova A."/>
            <person name="Philippov D.A."/>
            <person name="Hakobyan A."/>
            <person name="Rijpstra I.C."/>
            <person name="Sinninghe Damste J.S."/>
            <person name="Liesack W."/>
            <person name="Dedysh S.N."/>
        </authorList>
    </citation>
    <scope>NUCLEOTIDE SEQUENCE [LARGE SCALE GENOMIC DNA]</scope>
    <source>
        <strain evidence="2">PX52</strain>
    </source>
</reference>
<proteinExistence type="predicted"/>
<dbReference type="EMBL" id="CP042425">
    <property type="protein sequence ID" value="QEL14773.1"/>
    <property type="molecule type" value="Genomic_DNA"/>
</dbReference>
<protein>
    <submittedName>
        <fullName evidence="1">Uncharacterized protein</fullName>
    </submittedName>
</protein>
<evidence type="ECO:0000313" key="1">
    <source>
        <dbReference type="EMBL" id="QEL14773.1"/>
    </source>
</evidence>
<dbReference type="Gene3D" id="1.10.10.60">
    <property type="entry name" value="Homeodomain-like"/>
    <property type="match status" value="1"/>
</dbReference>
<dbReference type="KEGG" id="lrs:PX52LOC_01667"/>
<dbReference type="AlphaFoldDB" id="A0A5C1A992"/>
<dbReference type="Proteomes" id="UP000324974">
    <property type="component" value="Chromosome"/>
</dbReference>
<keyword evidence="2" id="KW-1185">Reference proteome</keyword>
<evidence type="ECO:0000313" key="2">
    <source>
        <dbReference type="Proteomes" id="UP000324974"/>
    </source>
</evidence>